<protein>
    <submittedName>
        <fullName evidence="1">Aminoglycoside phosphotransferase</fullName>
    </submittedName>
</protein>
<dbReference type="AlphaFoldDB" id="A0A9W9T279"/>
<gene>
    <name evidence="1" type="ORF">N7472_003167</name>
</gene>
<dbReference type="EMBL" id="JAPQKP010000002">
    <property type="protein sequence ID" value="KAJ5206719.1"/>
    <property type="molecule type" value="Genomic_DNA"/>
</dbReference>
<dbReference type="OrthoDB" id="5412996at2759"/>
<sequence>MNSKKIDPLFFDAAQSPETAWKERLGLLSKKEIEEMEKLVALKLEEMKTRVLRWDPDEYTVEAMAKVDGADGAH</sequence>
<evidence type="ECO:0000313" key="2">
    <source>
        <dbReference type="Proteomes" id="UP001150879"/>
    </source>
</evidence>
<reference evidence="1" key="2">
    <citation type="journal article" date="2023" name="IMA Fungus">
        <title>Comparative genomic study of the Penicillium genus elucidates a diverse pangenome and 15 lateral gene transfer events.</title>
        <authorList>
            <person name="Petersen C."/>
            <person name="Sorensen T."/>
            <person name="Nielsen M.R."/>
            <person name="Sondergaard T.E."/>
            <person name="Sorensen J.L."/>
            <person name="Fitzpatrick D.A."/>
            <person name="Frisvad J.C."/>
            <person name="Nielsen K.L."/>
        </authorList>
    </citation>
    <scope>NUCLEOTIDE SEQUENCE</scope>
    <source>
        <strain evidence="1">IBT 16849</strain>
    </source>
</reference>
<dbReference type="Proteomes" id="UP001150879">
    <property type="component" value="Unassembled WGS sequence"/>
</dbReference>
<comment type="caution">
    <text evidence="1">The sequence shown here is derived from an EMBL/GenBank/DDBJ whole genome shotgun (WGS) entry which is preliminary data.</text>
</comment>
<proteinExistence type="predicted"/>
<evidence type="ECO:0000313" key="1">
    <source>
        <dbReference type="EMBL" id="KAJ5206719.1"/>
    </source>
</evidence>
<reference evidence="1" key="1">
    <citation type="submission" date="2022-11" db="EMBL/GenBank/DDBJ databases">
        <authorList>
            <person name="Petersen C."/>
        </authorList>
    </citation>
    <scope>NUCLEOTIDE SEQUENCE</scope>
    <source>
        <strain evidence="1">IBT 16849</strain>
    </source>
</reference>
<organism evidence="1 2">
    <name type="scientific">Penicillium cf. griseofulvum</name>
    <dbReference type="NCBI Taxonomy" id="2972120"/>
    <lineage>
        <taxon>Eukaryota</taxon>
        <taxon>Fungi</taxon>
        <taxon>Dikarya</taxon>
        <taxon>Ascomycota</taxon>
        <taxon>Pezizomycotina</taxon>
        <taxon>Eurotiomycetes</taxon>
        <taxon>Eurotiomycetidae</taxon>
        <taxon>Eurotiales</taxon>
        <taxon>Aspergillaceae</taxon>
        <taxon>Penicillium</taxon>
    </lineage>
</organism>
<keyword evidence="2" id="KW-1185">Reference proteome</keyword>
<name>A0A9W9T279_9EURO</name>
<accession>A0A9W9T279</accession>